<evidence type="ECO:0000313" key="4">
    <source>
        <dbReference type="Proteomes" id="UP000238605"/>
    </source>
</evidence>
<feature type="transmembrane region" description="Helical" evidence="1">
    <location>
        <begin position="7"/>
        <end position="28"/>
    </location>
</feature>
<feature type="transmembrane region" description="Helical" evidence="1">
    <location>
        <begin position="242"/>
        <end position="264"/>
    </location>
</feature>
<keyword evidence="1" id="KW-0472">Membrane</keyword>
<dbReference type="OrthoDB" id="9780818at2"/>
<proteinExistence type="predicted"/>
<reference evidence="3 4" key="1">
    <citation type="submission" date="2018-02" db="EMBL/GenBank/DDBJ databases">
        <title>Reclassifiation of [Polyangium] brachysporum DSM 7029 as Guopingzhaonella breviflexa gen. nov., sp. nov., a member of the family Comamonadaceae.</title>
        <authorList>
            <person name="Tang B."/>
        </authorList>
    </citation>
    <scope>NUCLEOTIDE SEQUENCE [LARGE SCALE GENOMIC DNA]</scope>
    <source>
        <strain evidence="3 4">BCRC 80649</strain>
    </source>
</reference>
<gene>
    <name evidence="3" type="ORF">C1704_12600</name>
</gene>
<keyword evidence="1" id="KW-1133">Transmembrane helix</keyword>
<keyword evidence="1" id="KW-0812">Transmembrane</keyword>
<dbReference type="Pfam" id="PF04892">
    <property type="entry name" value="VanZ"/>
    <property type="match status" value="1"/>
</dbReference>
<dbReference type="AlphaFoldDB" id="A0A2S5SSN5"/>
<evidence type="ECO:0000313" key="3">
    <source>
        <dbReference type="EMBL" id="PPE65748.1"/>
    </source>
</evidence>
<dbReference type="RefSeq" id="WP_104303082.1">
    <property type="nucleotide sequence ID" value="NZ_PSNX01000011.1"/>
</dbReference>
<dbReference type="InterPro" id="IPR006976">
    <property type="entry name" value="VanZ-like"/>
</dbReference>
<feature type="transmembrane region" description="Helical" evidence="1">
    <location>
        <begin position="298"/>
        <end position="315"/>
    </location>
</feature>
<feature type="transmembrane region" description="Helical" evidence="1">
    <location>
        <begin position="217"/>
        <end position="235"/>
    </location>
</feature>
<keyword evidence="4" id="KW-1185">Reference proteome</keyword>
<feature type="transmembrane region" description="Helical" evidence="1">
    <location>
        <begin position="48"/>
        <end position="73"/>
    </location>
</feature>
<feature type="transmembrane region" description="Helical" evidence="1">
    <location>
        <begin position="270"/>
        <end position="291"/>
    </location>
</feature>
<feature type="transmembrane region" description="Helical" evidence="1">
    <location>
        <begin position="335"/>
        <end position="359"/>
    </location>
</feature>
<protein>
    <submittedName>
        <fullName evidence="3">Teicoplanin resistance protein VanZ</fullName>
    </submittedName>
</protein>
<sequence>MGRHRSSLVPLALLYGALIVYASLYPFRGWTPSGQPLWAFVLEPWPRWWTAFDLISNLLGYMPLGALVAGAALRADWPRSRAFGIALAVGTALSGTLETLQNFLPARVPSNLDWGLNVLGAAGGALFMLGLHALGLLARAQWLRERWFIDRSAVGLTLLLLWPAALLFPTPAPLGVGQVADRVDDFIEQLLQGTAIEGWIQAPVAATVARLPAVTELVVVALGVLAPCLLAFAISPPRWPRLVLVAGAALLGFATTTLSTALSYGPQHALAWITPATPLGLAVGVITAVVLAPLPMRAAAAIGLVALTALAGFVNDAPADPYYAQSLAAWEQGRFIRFHGLAQWVGWLWPYAVLAYLVARVASRDRPQGAP</sequence>
<comment type="caution">
    <text evidence="3">The sequence shown here is derived from an EMBL/GenBank/DDBJ whole genome shotgun (WGS) entry which is preliminary data.</text>
</comment>
<dbReference type="Proteomes" id="UP000238605">
    <property type="component" value="Unassembled WGS sequence"/>
</dbReference>
<feature type="transmembrane region" description="Helical" evidence="1">
    <location>
        <begin position="85"/>
        <end position="104"/>
    </location>
</feature>
<feature type="domain" description="VanZ-like" evidence="2">
    <location>
        <begin position="23"/>
        <end position="128"/>
    </location>
</feature>
<feature type="transmembrane region" description="Helical" evidence="1">
    <location>
        <begin position="116"/>
        <end position="136"/>
    </location>
</feature>
<dbReference type="EMBL" id="PSNX01000011">
    <property type="protein sequence ID" value="PPE65748.1"/>
    <property type="molecule type" value="Genomic_DNA"/>
</dbReference>
<organism evidence="3 4">
    <name type="scientific">Caldimonas caldifontis</name>
    <dbReference type="NCBI Taxonomy" id="1452508"/>
    <lineage>
        <taxon>Bacteria</taxon>
        <taxon>Pseudomonadati</taxon>
        <taxon>Pseudomonadota</taxon>
        <taxon>Betaproteobacteria</taxon>
        <taxon>Burkholderiales</taxon>
        <taxon>Sphaerotilaceae</taxon>
        <taxon>Caldimonas</taxon>
    </lineage>
</organism>
<evidence type="ECO:0000256" key="1">
    <source>
        <dbReference type="SAM" id="Phobius"/>
    </source>
</evidence>
<evidence type="ECO:0000259" key="2">
    <source>
        <dbReference type="Pfam" id="PF04892"/>
    </source>
</evidence>
<accession>A0A2S5SSN5</accession>
<name>A0A2S5SSN5_9BURK</name>